<sequence length="102" mass="11025">MAATATARSVFRSFSARSRSTASLFASEAKAARSPFRIAANKPVSRCIQRSPVEMSFCVESLLPYHTATASALMTSMLSITSRSCGWLPEGSHIFNLPQPLI</sequence>
<keyword evidence="2" id="KW-1185">Reference proteome</keyword>
<dbReference type="InterPro" id="IPR043459">
    <property type="entry name" value="NFD6/NOXY2-like"/>
</dbReference>
<gene>
    <name evidence="1" type="ORF">FNV43_RR13765</name>
</gene>
<name>A0A8K0H1X5_9ROSA</name>
<comment type="caution">
    <text evidence="1">The sequence shown here is derived from an EMBL/GenBank/DDBJ whole genome shotgun (WGS) entry which is preliminary data.</text>
</comment>
<protein>
    <recommendedName>
        <fullName evidence="3">Protein NUCLEAR FUSION DEFECTIVE 6, chloroplastic/mitochondrial-like</fullName>
    </recommendedName>
</protein>
<dbReference type="Proteomes" id="UP000796880">
    <property type="component" value="Unassembled WGS sequence"/>
</dbReference>
<reference evidence="1" key="1">
    <citation type="submission" date="2020-03" db="EMBL/GenBank/DDBJ databases">
        <title>A high-quality chromosome-level genome assembly of a woody plant with both climbing and erect habits, Rhamnella rubrinervis.</title>
        <authorList>
            <person name="Lu Z."/>
            <person name="Yang Y."/>
            <person name="Zhu X."/>
            <person name="Sun Y."/>
        </authorList>
    </citation>
    <scope>NUCLEOTIDE SEQUENCE</scope>
    <source>
        <strain evidence="1">BYM</strain>
        <tissue evidence="1">Leaf</tissue>
    </source>
</reference>
<evidence type="ECO:0008006" key="3">
    <source>
        <dbReference type="Google" id="ProtNLM"/>
    </source>
</evidence>
<dbReference type="EMBL" id="VOIH02000006">
    <property type="protein sequence ID" value="KAF3444075.1"/>
    <property type="molecule type" value="Genomic_DNA"/>
</dbReference>
<dbReference type="PANTHER" id="PTHR33156">
    <property type="entry name" value="OS02G0230000 PROTEIN"/>
    <property type="match status" value="1"/>
</dbReference>
<dbReference type="GO" id="GO:0005739">
    <property type="term" value="C:mitochondrion"/>
    <property type="evidence" value="ECO:0007669"/>
    <property type="project" value="TreeGrafter"/>
</dbReference>
<evidence type="ECO:0000313" key="1">
    <source>
        <dbReference type="EMBL" id="KAF3444075.1"/>
    </source>
</evidence>
<dbReference type="AlphaFoldDB" id="A0A8K0H1X5"/>
<dbReference type="PANTHER" id="PTHR33156:SF48">
    <property type="entry name" value="PROTEIN NUCLEAR FUSION DEFECTIVE 6, MITOCHONDRIAL"/>
    <property type="match status" value="1"/>
</dbReference>
<proteinExistence type="predicted"/>
<evidence type="ECO:0000313" key="2">
    <source>
        <dbReference type="Proteomes" id="UP000796880"/>
    </source>
</evidence>
<accession>A0A8K0H1X5</accession>
<dbReference type="OrthoDB" id="736963at2759"/>
<organism evidence="1 2">
    <name type="scientific">Rhamnella rubrinervis</name>
    <dbReference type="NCBI Taxonomy" id="2594499"/>
    <lineage>
        <taxon>Eukaryota</taxon>
        <taxon>Viridiplantae</taxon>
        <taxon>Streptophyta</taxon>
        <taxon>Embryophyta</taxon>
        <taxon>Tracheophyta</taxon>
        <taxon>Spermatophyta</taxon>
        <taxon>Magnoliopsida</taxon>
        <taxon>eudicotyledons</taxon>
        <taxon>Gunneridae</taxon>
        <taxon>Pentapetalae</taxon>
        <taxon>rosids</taxon>
        <taxon>fabids</taxon>
        <taxon>Rosales</taxon>
        <taxon>Rhamnaceae</taxon>
        <taxon>rhamnoid group</taxon>
        <taxon>Rhamneae</taxon>
        <taxon>Rhamnella</taxon>
    </lineage>
</organism>